<keyword evidence="1" id="KW-0812">Transmembrane</keyword>
<evidence type="ECO:0000313" key="3">
    <source>
        <dbReference type="Proteomes" id="UP001237823"/>
    </source>
</evidence>
<evidence type="ECO:0000256" key="1">
    <source>
        <dbReference type="SAM" id="Phobius"/>
    </source>
</evidence>
<feature type="transmembrane region" description="Helical" evidence="1">
    <location>
        <begin position="33"/>
        <end position="52"/>
    </location>
</feature>
<keyword evidence="3" id="KW-1185">Reference proteome</keyword>
<keyword evidence="1" id="KW-0472">Membrane</keyword>
<accession>A0ABT7T462</accession>
<dbReference type="RefSeq" id="WP_182045475.1">
    <property type="nucleotide sequence ID" value="NZ_JAUCML010000002.1"/>
</dbReference>
<dbReference type="Proteomes" id="UP001237823">
    <property type="component" value="Unassembled WGS sequence"/>
</dbReference>
<proteinExistence type="predicted"/>
<reference evidence="2 3" key="1">
    <citation type="submission" date="2023-06" db="EMBL/GenBank/DDBJ databases">
        <authorList>
            <person name="Feng G."/>
            <person name="Li J."/>
            <person name="Zhu H."/>
        </authorList>
    </citation>
    <scope>NUCLEOTIDE SEQUENCE [LARGE SCALE GENOMIC DNA]</scope>
    <source>
        <strain evidence="2 3">RHCKG23</strain>
    </source>
</reference>
<sequence length="200" mass="21920">MLRWVLLGIWTALVVSRIVVVASAPHTGLTFFGIAEAVAVTVGVAAVVVAVVRARSVRRRRADEALALAIRRIDPTVWLVPAAPTPELRADVHDARPEVTLGDRVTWAFGATEASLWELEERRATRLLVIRWSRMVHVGIEDVTGQRNASAVAMHYVRPDDTAAVATFFVRAAPGSRRLLGRGPRLTRLVADLARERIVA</sequence>
<keyword evidence="1" id="KW-1133">Transmembrane helix</keyword>
<comment type="caution">
    <text evidence="2">The sequence shown here is derived from an EMBL/GenBank/DDBJ whole genome shotgun (WGS) entry which is preliminary data.</text>
</comment>
<evidence type="ECO:0000313" key="2">
    <source>
        <dbReference type="EMBL" id="MDM7884361.1"/>
    </source>
</evidence>
<protein>
    <submittedName>
        <fullName evidence="2">Uncharacterized protein</fullName>
    </submittedName>
</protein>
<name>A0ABT7T462_9MICO</name>
<organism evidence="2 3">
    <name type="scientific">Curtobacterium citri</name>
    <dbReference type="NCBI Taxonomy" id="3055139"/>
    <lineage>
        <taxon>Bacteria</taxon>
        <taxon>Bacillati</taxon>
        <taxon>Actinomycetota</taxon>
        <taxon>Actinomycetes</taxon>
        <taxon>Micrococcales</taxon>
        <taxon>Microbacteriaceae</taxon>
        <taxon>Curtobacterium</taxon>
    </lineage>
</organism>
<dbReference type="EMBL" id="JAUCML010000002">
    <property type="protein sequence ID" value="MDM7884361.1"/>
    <property type="molecule type" value="Genomic_DNA"/>
</dbReference>
<gene>
    <name evidence="2" type="ORF">QUG92_04530</name>
</gene>